<accession>A0ACB7XA57</accession>
<keyword evidence="2" id="KW-1185">Reference proteome</keyword>
<evidence type="ECO:0000313" key="2">
    <source>
        <dbReference type="Proteomes" id="UP000828048"/>
    </source>
</evidence>
<gene>
    <name evidence="1" type="ORF">Vadar_016305</name>
</gene>
<sequence>MASHVLLLGLLTISYFSALAFGDESPLQDFCVANLTSPVAVNGLVCKDPQLVEPNDFFFTGLQTEGNTSNALGSQVTPAFVSQLPGLNTLGIAMARIDYAHVGVIPPHTHPRATEIFTVIKGSIEVAFVTSNPINRLLIKVLQKGDVFVFPQGLVHYQRNVGHGHAVAIVGLSSENPGLIAIPSTVFGSKPEIPSEVLEKSFQLSKSVVAKIESKF</sequence>
<protein>
    <submittedName>
        <fullName evidence="1">Uncharacterized protein</fullName>
    </submittedName>
</protein>
<dbReference type="Proteomes" id="UP000828048">
    <property type="component" value="Chromosome 6"/>
</dbReference>
<dbReference type="EMBL" id="CM037156">
    <property type="protein sequence ID" value="KAH7837648.1"/>
    <property type="molecule type" value="Genomic_DNA"/>
</dbReference>
<evidence type="ECO:0000313" key="1">
    <source>
        <dbReference type="EMBL" id="KAH7837648.1"/>
    </source>
</evidence>
<proteinExistence type="predicted"/>
<comment type="caution">
    <text evidence="1">The sequence shown here is derived from an EMBL/GenBank/DDBJ whole genome shotgun (WGS) entry which is preliminary data.</text>
</comment>
<organism evidence="1 2">
    <name type="scientific">Vaccinium darrowii</name>
    <dbReference type="NCBI Taxonomy" id="229202"/>
    <lineage>
        <taxon>Eukaryota</taxon>
        <taxon>Viridiplantae</taxon>
        <taxon>Streptophyta</taxon>
        <taxon>Embryophyta</taxon>
        <taxon>Tracheophyta</taxon>
        <taxon>Spermatophyta</taxon>
        <taxon>Magnoliopsida</taxon>
        <taxon>eudicotyledons</taxon>
        <taxon>Gunneridae</taxon>
        <taxon>Pentapetalae</taxon>
        <taxon>asterids</taxon>
        <taxon>Ericales</taxon>
        <taxon>Ericaceae</taxon>
        <taxon>Vaccinioideae</taxon>
        <taxon>Vaccinieae</taxon>
        <taxon>Vaccinium</taxon>
    </lineage>
</organism>
<name>A0ACB7XA57_9ERIC</name>
<reference evidence="1 2" key="1">
    <citation type="journal article" date="2021" name="Hortic Res">
        <title>High-quality reference genome and annotation aids understanding of berry development for evergreen blueberry (Vaccinium darrowii).</title>
        <authorList>
            <person name="Yu J."/>
            <person name="Hulse-Kemp A.M."/>
            <person name="Babiker E."/>
            <person name="Staton M."/>
        </authorList>
    </citation>
    <scope>NUCLEOTIDE SEQUENCE [LARGE SCALE GENOMIC DNA]</scope>
    <source>
        <strain evidence="2">cv. NJ 8807/NJ 8810</strain>
        <tissue evidence="1">Young leaf</tissue>
    </source>
</reference>